<dbReference type="AlphaFoldDB" id="A0A6I8LSK7"/>
<evidence type="ECO:0000256" key="1">
    <source>
        <dbReference type="ARBA" id="ARBA00023239"/>
    </source>
</evidence>
<dbReference type="GO" id="GO:0016831">
    <property type="term" value="F:carboxy-lyase activity"/>
    <property type="evidence" value="ECO:0007669"/>
    <property type="project" value="InterPro"/>
</dbReference>
<dbReference type="InterPro" id="IPR032465">
    <property type="entry name" value="ACMSD"/>
</dbReference>
<accession>A0A6I8LSK7</accession>
<dbReference type="InterPro" id="IPR032466">
    <property type="entry name" value="Metal_Hydrolase"/>
</dbReference>
<name>A0A6I8LSK7_9PSEU</name>
<evidence type="ECO:0000259" key="2">
    <source>
        <dbReference type="Pfam" id="PF04909"/>
    </source>
</evidence>
<organism evidence="3 4">
    <name type="scientific">Amycolatopsis camponoti</name>
    <dbReference type="NCBI Taxonomy" id="2606593"/>
    <lineage>
        <taxon>Bacteria</taxon>
        <taxon>Bacillati</taxon>
        <taxon>Actinomycetota</taxon>
        <taxon>Actinomycetes</taxon>
        <taxon>Pseudonocardiales</taxon>
        <taxon>Pseudonocardiaceae</taxon>
        <taxon>Amycolatopsis</taxon>
    </lineage>
</organism>
<dbReference type="Gene3D" id="3.20.20.140">
    <property type="entry name" value="Metal-dependent hydrolases"/>
    <property type="match status" value="1"/>
</dbReference>
<keyword evidence="1" id="KW-0456">Lyase</keyword>
<dbReference type="SUPFAM" id="SSF51556">
    <property type="entry name" value="Metallo-dependent hydrolases"/>
    <property type="match status" value="1"/>
</dbReference>
<dbReference type="InterPro" id="IPR006680">
    <property type="entry name" value="Amidohydro-rel"/>
</dbReference>
<dbReference type="EMBL" id="CABVGP010000001">
    <property type="protein sequence ID" value="VVJ18446.1"/>
    <property type="molecule type" value="Genomic_DNA"/>
</dbReference>
<keyword evidence="4" id="KW-1185">Reference proteome</keyword>
<protein>
    <recommendedName>
        <fullName evidence="2">Amidohydrolase-related domain-containing protein</fullName>
    </recommendedName>
</protein>
<dbReference type="GO" id="GO:0005737">
    <property type="term" value="C:cytoplasm"/>
    <property type="evidence" value="ECO:0007669"/>
    <property type="project" value="TreeGrafter"/>
</dbReference>
<proteinExistence type="predicted"/>
<reference evidence="3 4" key="1">
    <citation type="submission" date="2019-09" db="EMBL/GenBank/DDBJ databases">
        <authorList>
            <person name="Leyn A S."/>
        </authorList>
    </citation>
    <scope>NUCLEOTIDE SEQUENCE [LARGE SCALE GENOMIC DNA]</scope>
    <source>
        <strain evidence="3">AA231_1</strain>
    </source>
</reference>
<dbReference type="Pfam" id="PF04909">
    <property type="entry name" value="Amidohydro_2"/>
    <property type="match status" value="1"/>
</dbReference>
<gene>
    <name evidence="3" type="ORF">AA23TX_03467</name>
</gene>
<dbReference type="GO" id="GO:0019748">
    <property type="term" value="P:secondary metabolic process"/>
    <property type="evidence" value="ECO:0007669"/>
    <property type="project" value="TreeGrafter"/>
</dbReference>
<dbReference type="PANTHER" id="PTHR21240:SF28">
    <property type="entry name" value="ISO-OROTATE DECARBOXYLASE (EUROFUNG)"/>
    <property type="match status" value="1"/>
</dbReference>
<dbReference type="RefSeq" id="WP_155543443.1">
    <property type="nucleotide sequence ID" value="NZ_CABVGP010000001.1"/>
</dbReference>
<evidence type="ECO:0000313" key="3">
    <source>
        <dbReference type="EMBL" id="VVJ18446.1"/>
    </source>
</evidence>
<dbReference type="Proteomes" id="UP000399805">
    <property type="component" value="Unassembled WGS sequence"/>
</dbReference>
<evidence type="ECO:0000313" key="4">
    <source>
        <dbReference type="Proteomes" id="UP000399805"/>
    </source>
</evidence>
<dbReference type="GO" id="GO:0016787">
    <property type="term" value="F:hydrolase activity"/>
    <property type="evidence" value="ECO:0007669"/>
    <property type="project" value="InterPro"/>
</dbReference>
<feature type="domain" description="Amidohydrolase-related" evidence="2">
    <location>
        <begin position="11"/>
        <end position="336"/>
    </location>
</feature>
<dbReference type="PANTHER" id="PTHR21240">
    <property type="entry name" value="2-AMINO-3-CARBOXYLMUCONATE-6-SEMIALDEHYDE DECARBOXYLASE"/>
    <property type="match status" value="1"/>
</dbReference>
<sequence>MLTATAFPLVVDIHAHAHAPGDELVAGREQHVQEQRAQLAVFGPGSVAVNQQLFRDEWYPALTELDTRLHTMDRAGVDVQAVSVAPTQYHSWADEALAGELTYVVNEHLADLAAKCPDRLIAMAHVPFQHPDLAAVHLREAVERSGMRSVQIPTRSGDREFSDPALDVFWATAEELGVLVFVHPWGCTVEQRLSSYYLGNIIGQPLETTIALCRLVFAGVLDRFPRLRICGAHGGGFLPGYLGRADHAYEVRPESRSMAKRPSEYLSQLYVDSLVYRSSELTALTQAMGSDRVLLGTDYPFDMGVSDPLARLEQTGLPTAELRRIAGLNSAELLGLKQRRET</sequence>